<reference evidence="1 2" key="1">
    <citation type="submission" date="2018-10" db="EMBL/GenBank/DDBJ databases">
        <authorList>
            <person name="Peiro R."/>
            <person name="Begona"/>
            <person name="Cbmso G."/>
            <person name="Lopez M."/>
            <person name="Gonzalez S."/>
            <person name="Sacristan E."/>
            <person name="Castillo E."/>
        </authorList>
    </citation>
    <scope>NUCLEOTIDE SEQUENCE [LARGE SCALE GENOMIC DNA]</scope>
    <source>
        <strain evidence="1">TTHNAR1</strain>
        <plasmid evidence="2">3</plasmid>
    </source>
</reference>
<dbReference type="Proteomes" id="UP000279841">
    <property type="component" value="Plasmid 3"/>
</dbReference>
<organism evidence="1 2">
    <name type="scientific">Thermus thermophilus</name>
    <dbReference type="NCBI Taxonomy" id="274"/>
    <lineage>
        <taxon>Bacteria</taxon>
        <taxon>Thermotogati</taxon>
        <taxon>Deinococcota</taxon>
        <taxon>Deinococci</taxon>
        <taxon>Thermales</taxon>
        <taxon>Thermaceae</taxon>
        <taxon>Thermus</taxon>
    </lineage>
</organism>
<dbReference type="GeneID" id="39458170"/>
<gene>
    <name evidence="1" type="ORF">TTHNP3_00050</name>
</gene>
<dbReference type="EMBL" id="LR027519">
    <property type="protein sequence ID" value="VCU54537.1"/>
    <property type="molecule type" value="Genomic_DNA"/>
</dbReference>
<dbReference type="RefSeq" id="WP_124105515.1">
    <property type="nucleotide sequence ID" value="NZ_LR027519.1"/>
</dbReference>
<protein>
    <submittedName>
        <fullName evidence="1">Uncharacterized protein</fullName>
    </submittedName>
</protein>
<sequence>MTAKEVVQRLRTEGVARVEGVVEPDPWGQEAVWFYGPDGLILQDFYEEEVAALLLEATARWADGPGAFTLDLEAGRVVVEVLEEQDYGYEVLRREEVSLEDFLE</sequence>
<geneLocation type="plasmid" evidence="1 2">
    <name>3</name>
</geneLocation>
<accession>A0A3P4ATR2</accession>
<keyword evidence="1" id="KW-0614">Plasmid</keyword>
<dbReference type="SUPFAM" id="SSF54593">
    <property type="entry name" value="Glyoxalase/Bleomycin resistance protein/Dihydroxybiphenyl dioxygenase"/>
    <property type="match status" value="1"/>
</dbReference>
<proteinExistence type="predicted"/>
<evidence type="ECO:0000313" key="2">
    <source>
        <dbReference type="Proteomes" id="UP000279841"/>
    </source>
</evidence>
<dbReference type="InterPro" id="IPR029068">
    <property type="entry name" value="Glyas_Bleomycin-R_OHBP_Dase"/>
</dbReference>
<dbReference type="AlphaFoldDB" id="A0A3P4ATR2"/>
<evidence type="ECO:0000313" key="1">
    <source>
        <dbReference type="EMBL" id="VCU54537.1"/>
    </source>
</evidence>
<name>A0A3P4ATR2_THETH</name>